<organism evidence="1">
    <name type="scientific">hydrocarbon metagenome</name>
    <dbReference type="NCBI Taxonomy" id="938273"/>
    <lineage>
        <taxon>unclassified sequences</taxon>
        <taxon>metagenomes</taxon>
        <taxon>ecological metagenomes</taxon>
    </lineage>
</organism>
<comment type="caution">
    <text evidence="1">The sequence shown here is derived from an EMBL/GenBank/DDBJ whole genome shotgun (WGS) entry which is preliminary data.</text>
</comment>
<sequence length="94" mass="10382">MVLNNEVMTNELWIMNPCNTVTTGTVNKVVYSSDQQTPQTGDVSFNVQTVTSAVTGRANTWKVSVTVAWPPVNTRGITDNIIVTRQESFRFGCI</sequence>
<evidence type="ECO:0000313" key="1">
    <source>
        <dbReference type="EMBL" id="KUG22089.1"/>
    </source>
</evidence>
<reference evidence="1" key="1">
    <citation type="journal article" date="2015" name="Proc. Natl. Acad. Sci. U.S.A.">
        <title>Networks of energetic and metabolic interactions define dynamics in microbial communities.</title>
        <authorList>
            <person name="Embree M."/>
            <person name="Liu J.K."/>
            <person name="Al-Bassam M.M."/>
            <person name="Zengler K."/>
        </authorList>
    </citation>
    <scope>NUCLEOTIDE SEQUENCE</scope>
</reference>
<name>A0A0W8FMM9_9ZZZZ</name>
<accession>A0A0W8FMM9</accession>
<gene>
    <name evidence="1" type="ORF">ASZ90_008139</name>
</gene>
<dbReference type="EMBL" id="LNQE01000988">
    <property type="protein sequence ID" value="KUG22089.1"/>
    <property type="molecule type" value="Genomic_DNA"/>
</dbReference>
<dbReference type="AlphaFoldDB" id="A0A0W8FMM9"/>
<protein>
    <submittedName>
        <fullName evidence="1">Uncharacterized protein</fullName>
    </submittedName>
</protein>
<proteinExistence type="predicted"/>